<evidence type="ECO:0000313" key="1">
    <source>
        <dbReference type="EMBL" id="GAA4934663.1"/>
    </source>
</evidence>
<comment type="caution">
    <text evidence="1">The sequence shown here is derived from an EMBL/GenBank/DDBJ whole genome shotgun (WGS) entry which is preliminary data.</text>
</comment>
<dbReference type="Proteomes" id="UP001499993">
    <property type="component" value="Unassembled WGS sequence"/>
</dbReference>
<proteinExistence type="predicted"/>
<sequence>MTQIEDLLHRRTDLSTFLVHLTRDDRGAARDNLLDILANRTIEARRVYGMATDLAREMPEIERTQQVACFTETPLEYVWMMCQDISTRGVQLRGYGLAFTKAYARKKGVNPVCTSTSHLAMAGSHRP</sequence>
<organism evidence="1 2">
    <name type="scientific">Streptomonospora halophila</name>
    <dbReference type="NCBI Taxonomy" id="427369"/>
    <lineage>
        <taxon>Bacteria</taxon>
        <taxon>Bacillati</taxon>
        <taxon>Actinomycetota</taxon>
        <taxon>Actinomycetes</taxon>
        <taxon>Streptosporangiales</taxon>
        <taxon>Nocardiopsidaceae</taxon>
        <taxon>Streptomonospora</taxon>
    </lineage>
</organism>
<evidence type="ECO:0000313" key="2">
    <source>
        <dbReference type="Proteomes" id="UP001499993"/>
    </source>
</evidence>
<dbReference type="EMBL" id="BAABIK010000006">
    <property type="protein sequence ID" value="GAA4934663.1"/>
    <property type="molecule type" value="Genomic_DNA"/>
</dbReference>
<keyword evidence="2" id="KW-1185">Reference proteome</keyword>
<dbReference type="RefSeq" id="WP_345555912.1">
    <property type="nucleotide sequence ID" value="NZ_BAABIK010000006.1"/>
</dbReference>
<name>A0ABP9G9W4_9ACTN</name>
<accession>A0ABP9G9W4</accession>
<gene>
    <name evidence="1" type="ORF">GCM10023224_14070</name>
</gene>
<protein>
    <submittedName>
        <fullName evidence="1">Uncharacterized protein</fullName>
    </submittedName>
</protein>
<reference evidence="2" key="1">
    <citation type="journal article" date="2019" name="Int. J. Syst. Evol. Microbiol.">
        <title>The Global Catalogue of Microorganisms (GCM) 10K type strain sequencing project: providing services to taxonomists for standard genome sequencing and annotation.</title>
        <authorList>
            <consortium name="The Broad Institute Genomics Platform"/>
            <consortium name="The Broad Institute Genome Sequencing Center for Infectious Disease"/>
            <person name="Wu L."/>
            <person name="Ma J."/>
        </authorList>
    </citation>
    <scope>NUCLEOTIDE SEQUENCE [LARGE SCALE GENOMIC DNA]</scope>
    <source>
        <strain evidence="2">JCM 18123</strain>
    </source>
</reference>